<dbReference type="Pfam" id="PF14206">
    <property type="entry name" value="Cys_rich_CPCC"/>
    <property type="match status" value="1"/>
</dbReference>
<evidence type="ECO:0000259" key="1">
    <source>
        <dbReference type="Pfam" id="PF14206"/>
    </source>
</evidence>
<reference evidence="2 3" key="1">
    <citation type="submission" date="2017-06" db="EMBL/GenBank/DDBJ databases">
        <authorList>
            <person name="Kim H.J."/>
            <person name="Triplett B.A."/>
        </authorList>
    </citation>
    <scope>NUCLEOTIDE SEQUENCE [LARGE SCALE GENOMIC DNA]</scope>
    <source>
        <strain evidence="2 3">DSM 43151</strain>
    </source>
</reference>
<evidence type="ECO:0000313" key="3">
    <source>
        <dbReference type="Proteomes" id="UP000198415"/>
    </source>
</evidence>
<dbReference type="OrthoDB" id="1456570at2"/>
<dbReference type="EMBL" id="FZNR01000004">
    <property type="protein sequence ID" value="SNR69282.1"/>
    <property type="molecule type" value="Genomic_DNA"/>
</dbReference>
<protein>
    <submittedName>
        <fullName evidence="2">Cysteine-rich CPCC</fullName>
    </submittedName>
</protein>
<dbReference type="InterPro" id="IPR025983">
    <property type="entry name" value="Cys_rich_CPCC"/>
</dbReference>
<feature type="domain" description="Cysteine-rich CPCC" evidence="1">
    <location>
        <begin position="5"/>
        <end position="69"/>
    </location>
</feature>
<dbReference type="Proteomes" id="UP000198415">
    <property type="component" value="Unassembled WGS sequence"/>
</dbReference>
<keyword evidence="3" id="KW-1185">Reference proteome</keyword>
<proteinExistence type="predicted"/>
<organism evidence="2 3">
    <name type="scientific">Actinoplanes regularis</name>
    <dbReference type="NCBI Taxonomy" id="52697"/>
    <lineage>
        <taxon>Bacteria</taxon>
        <taxon>Bacillati</taxon>
        <taxon>Actinomycetota</taxon>
        <taxon>Actinomycetes</taxon>
        <taxon>Micromonosporales</taxon>
        <taxon>Micromonosporaceae</taxon>
        <taxon>Actinoplanes</taxon>
    </lineage>
</organism>
<dbReference type="RefSeq" id="WP_089293627.1">
    <property type="nucleotide sequence ID" value="NZ_BOMU01000037.1"/>
</dbReference>
<name>A0A238YE95_9ACTN</name>
<sequence length="267" mass="29670">MDVPYACVCCGYLTLSGPPGSHEICAVCGWEDDVHQLRWPYRSGGANESSLIEAQRSFAASGSGREADVADFDRAPFWRPIEAGRDRFEPRGGSLALWPEDRTVMYWWRRRSGKAWWEEVTPVAPRFDGQDGATAAAFVDAVSAVAAMAQPADPDNLSGMEIDFDHYLWRCPSIRRVTVESSPEPARQLTARCLAEQAASPHRVATEIKDAWLRELRYSYWEAHLLRVNATSVELDVATQVEANGYFITGTIIVKWSDSADAAVVRA</sequence>
<gene>
    <name evidence="2" type="ORF">SAMN06264365_104482</name>
</gene>
<evidence type="ECO:0000313" key="2">
    <source>
        <dbReference type="EMBL" id="SNR69282.1"/>
    </source>
</evidence>
<accession>A0A238YE95</accession>
<dbReference type="AlphaFoldDB" id="A0A238YE95"/>